<keyword evidence="3" id="KW-1185">Reference proteome</keyword>
<protein>
    <submittedName>
        <fullName evidence="2">DUF2075 domain-containing protein</fullName>
    </submittedName>
</protein>
<dbReference type="AlphaFoldDB" id="A0A7G5E423"/>
<evidence type="ECO:0000313" key="2">
    <source>
        <dbReference type="EMBL" id="QMV68748.1"/>
    </source>
</evidence>
<dbReference type="Gene3D" id="3.40.1440.10">
    <property type="entry name" value="GIY-YIG endonuclease"/>
    <property type="match status" value="1"/>
</dbReference>
<dbReference type="InterPro" id="IPR035901">
    <property type="entry name" value="GIY-YIG_endonuc_sf"/>
</dbReference>
<dbReference type="Pfam" id="PF01541">
    <property type="entry name" value="GIY-YIG"/>
    <property type="match status" value="1"/>
</dbReference>
<dbReference type="InterPro" id="IPR027417">
    <property type="entry name" value="P-loop_NTPase"/>
</dbReference>
<evidence type="ECO:0000313" key="3">
    <source>
        <dbReference type="Proteomes" id="UP000515450"/>
    </source>
</evidence>
<dbReference type="SUPFAM" id="SSF52540">
    <property type="entry name" value="P-loop containing nucleoside triphosphate hydrolases"/>
    <property type="match status" value="1"/>
</dbReference>
<dbReference type="CDD" id="cd10439">
    <property type="entry name" value="GIY-YIG_COG3410"/>
    <property type="match status" value="1"/>
</dbReference>
<organism evidence="2 3">
    <name type="scientific">Sphingobacterium paramultivorum</name>
    <dbReference type="NCBI Taxonomy" id="2886510"/>
    <lineage>
        <taxon>Bacteria</taxon>
        <taxon>Pseudomonadati</taxon>
        <taxon>Bacteroidota</taxon>
        <taxon>Sphingobacteriia</taxon>
        <taxon>Sphingobacteriales</taxon>
        <taxon>Sphingobacteriaceae</taxon>
        <taxon>Sphingobacterium</taxon>
    </lineage>
</organism>
<dbReference type="Proteomes" id="UP000515450">
    <property type="component" value="Chromosome"/>
</dbReference>
<dbReference type="PROSITE" id="PS50164">
    <property type="entry name" value="GIY_YIG"/>
    <property type="match status" value="1"/>
</dbReference>
<feature type="domain" description="GIY-YIG" evidence="1">
    <location>
        <begin position="29"/>
        <end position="104"/>
    </location>
</feature>
<dbReference type="Pfam" id="PF09848">
    <property type="entry name" value="SLFN-g3_helicase"/>
    <property type="match status" value="1"/>
</dbReference>
<accession>A0A7G5E423</accession>
<dbReference type="EMBL" id="CP058555">
    <property type="protein sequence ID" value="QMV68748.1"/>
    <property type="molecule type" value="Genomic_DNA"/>
</dbReference>
<dbReference type="Gene3D" id="3.40.50.300">
    <property type="entry name" value="P-loop containing nucleotide triphosphate hydrolases"/>
    <property type="match status" value="1"/>
</dbReference>
<dbReference type="RefSeq" id="WP_182329682.1">
    <property type="nucleotide sequence ID" value="NZ_CP058555.1"/>
</dbReference>
<gene>
    <name evidence="2" type="ORF">HS960_14280</name>
</gene>
<dbReference type="InterPro" id="IPR018647">
    <property type="entry name" value="SLFN_3-like_DNA/RNA_helicase"/>
</dbReference>
<dbReference type="InterPro" id="IPR000305">
    <property type="entry name" value="GIY-YIG_endonuc"/>
</dbReference>
<proteinExistence type="predicted"/>
<name>A0A7G5E423_9SPHI</name>
<sequence length="567" mass="66832">MAKSFQIKEYPFNHKLENLLLDHEDFFLRRPIIYLLQNNESKEVYVGETTDMVTRFRNHLKSEKGKSFTSVSLILSEFFNKSATLDIESNLIRYLAADKSFKLQNGNLGIRDHQFYQQKEIYQKQFQRIWAELMEKGMVKYTLAQIDNLDLFKYSPYKSLSNDQIIGLKTILWCLLDEKAKLSLIHGAAGTGKSIIAIFLFKLLKTDLKDFNYLAFDESDEELFELVKKVKEKYCELEMALVIPILSFRKTISKVFKDIEGLSSSMVISPSQIGKRKYDILIVDEGHRLKRRKNLGIYYKVFDSFNDDLGLDRDTGTELNWAELRSDKTLIFYDRFQSIKPSDVAISDFLELEKKDTTRREELRSQFRVRGGISYMDFIHEIFSDHTNLEPKFFKSKRYEFLLFNSVESMYERIKQKEDRVGLCRMIAGYAWEWKSKSNKSLSDISIGGFELKWNSNIEWMNSLNAINEVGHIENIQGRDLNYAGVIIGPELDYNFITQSFVVYKDRYMDFIGKNSVEDIDTLKNYILNIYRTMLFRSIFGTYVYVCNDNLRKYLSQYIPDRYSFDF</sequence>
<reference evidence="2 3" key="1">
    <citation type="journal article" date="2020" name="G3 (Bethesda)">
        <title>CeMbio - The Caenorhabditis elegans Microbiome Resource.</title>
        <authorList>
            <person name="Dirksen P."/>
            <person name="Assie A."/>
            <person name="Zimmermann J."/>
            <person name="Zhang F."/>
            <person name="Tietje A.M."/>
            <person name="Marsh S.A."/>
            <person name="Felix M.A."/>
            <person name="Shapira M."/>
            <person name="Kaleta C."/>
            <person name="Schulenburg H."/>
            <person name="Samuel B."/>
        </authorList>
    </citation>
    <scope>NUCLEOTIDE SEQUENCE [LARGE SCALE GENOMIC DNA]</scope>
    <source>
        <strain evidence="2 3">BIGb0170</strain>
    </source>
</reference>
<evidence type="ECO:0000259" key="1">
    <source>
        <dbReference type="PROSITE" id="PS50164"/>
    </source>
</evidence>